<dbReference type="InParanoid" id="Q9HIA8"/>
<dbReference type="EMBL" id="AL445067">
    <property type="protein sequence ID" value="CAC12553.1"/>
    <property type="molecule type" value="Genomic_DNA"/>
</dbReference>
<dbReference type="HOGENOM" id="CLU_810434_0_0_2"/>
<comment type="subcellular location">
    <subcellularLocation>
        <location evidence="1">Cell membrane</location>
        <topology evidence="1">Multi-pass membrane protein</topology>
    </subcellularLocation>
</comment>
<evidence type="ECO:0000256" key="2">
    <source>
        <dbReference type="SAM" id="Phobius"/>
    </source>
</evidence>
<dbReference type="GO" id="GO:0034220">
    <property type="term" value="P:monoatomic ion transmembrane transport"/>
    <property type="evidence" value="ECO:0007669"/>
    <property type="project" value="UniProtKB-KW"/>
</dbReference>
<dbReference type="PROSITE" id="PS51201">
    <property type="entry name" value="RCK_N"/>
    <property type="match status" value="1"/>
</dbReference>
<dbReference type="GO" id="GO:0005886">
    <property type="term" value="C:plasma membrane"/>
    <property type="evidence" value="ECO:0007669"/>
    <property type="project" value="UniProtKB-SubCell"/>
</dbReference>
<proteinExistence type="predicted"/>
<evidence type="ECO:0000313" key="4">
    <source>
        <dbReference type="EMBL" id="CAC12553.1"/>
    </source>
</evidence>
<dbReference type="InterPro" id="IPR036291">
    <property type="entry name" value="NAD(P)-bd_dom_sf"/>
</dbReference>
<accession>Q9HIA8</accession>
<dbReference type="GO" id="GO:0006813">
    <property type="term" value="P:potassium ion transport"/>
    <property type="evidence" value="ECO:0007669"/>
    <property type="project" value="InterPro"/>
</dbReference>
<reference evidence="4 5" key="1">
    <citation type="journal article" date="2000" name="Nature">
        <title>The genome sequence of the thermoacidophilic scavenger Thermoplasma acidophilum.</title>
        <authorList>
            <person name="Ruepp A."/>
            <person name="Graml W."/>
            <person name="Santos-Martinez M.L."/>
            <person name="Koretke K.K."/>
            <person name="Volker C."/>
            <person name="Mewes H.W."/>
            <person name="Frishman D."/>
            <person name="Stocker S."/>
            <person name="Lupas A.N."/>
            <person name="Baumeister W."/>
        </authorList>
    </citation>
    <scope>NUCLEOTIDE SEQUENCE [LARGE SCALE GENOMIC DNA]</scope>
    <source>
        <strain evidence="5">ATCC 25905 / DSM 1728 / JCM 9062 / NBRC 15155 / AMRC-C165</strain>
    </source>
</reference>
<sequence>MIHVIGLAVGVSIKAMAFIAVFDGFVLSIFGFLMKEKTKTAWWIMVSGSFITVLILAFGAGRHYHITILGMAFSFFVIFMLIRRRREYVYPARILGRPEVAIALVTIAFTILYGIGGSLLFGDQFRPPITDLGNAFYYTGEVITTLGFGDILPVTMDAKIFTISLAFLGVAIFFSSITALILPSVERRLGGLVNRMEKRELKTLKDYVLVCGFSNLLQEYLSKMKATGTVVVVIERDEAKARSLRDEGYIVFDHNADDIDLLSSFDFSSAREIIIGSDDDAYNLIIAAAMKSVISDENRQKVRVLVVDPKDMVKFRIMGFSLINVSSVLSDSLYAGRNAPG</sequence>
<feature type="transmembrane region" description="Helical" evidence="2">
    <location>
        <begin position="64"/>
        <end position="82"/>
    </location>
</feature>
<keyword evidence="2" id="KW-1133">Transmembrane helix</keyword>
<keyword evidence="5" id="KW-1185">Reference proteome</keyword>
<dbReference type="EnsemblBacteria" id="CAC12553">
    <property type="protein sequence ID" value="CAC12553"/>
    <property type="gene ID" value="CAC12553"/>
</dbReference>
<feature type="domain" description="RCK N-terminal" evidence="3">
    <location>
        <begin position="205"/>
        <end position="327"/>
    </location>
</feature>
<dbReference type="Proteomes" id="UP000001024">
    <property type="component" value="Chromosome"/>
</dbReference>
<dbReference type="SUPFAM" id="SSF51735">
    <property type="entry name" value="NAD(P)-binding Rossmann-fold domains"/>
    <property type="match status" value="1"/>
</dbReference>
<dbReference type="PANTHER" id="PTHR43833:SF9">
    <property type="entry name" value="POTASSIUM CHANNEL PROTEIN YUGO-RELATED"/>
    <property type="match status" value="1"/>
</dbReference>
<dbReference type="STRING" id="273075.gene:9572662"/>
<dbReference type="SUPFAM" id="SSF81324">
    <property type="entry name" value="Voltage-gated potassium channels"/>
    <property type="match status" value="1"/>
</dbReference>
<dbReference type="InterPro" id="IPR013099">
    <property type="entry name" value="K_chnl_dom"/>
</dbReference>
<dbReference type="Pfam" id="PF02254">
    <property type="entry name" value="TrkA_N"/>
    <property type="match status" value="1"/>
</dbReference>
<feature type="transmembrane region" description="Helical" evidence="2">
    <location>
        <begin position="40"/>
        <end position="58"/>
    </location>
</feature>
<feature type="transmembrane region" description="Helical" evidence="2">
    <location>
        <begin position="12"/>
        <end position="33"/>
    </location>
</feature>
<evidence type="ECO:0000256" key="1">
    <source>
        <dbReference type="ARBA" id="ARBA00004651"/>
    </source>
</evidence>
<dbReference type="PANTHER" id="PTHR43833">
    <property type="entry name" value="POTASSIUM CHANNEL PROTEIN 2-RELATED-RELATED"/>
    <property type="match status" value="1"/>
</dbReference>
<feature type="transmembrane region" description="Helical" evidence="2">
    <location>
        <begin position="160"/>
        <end position="182"/>
    </location>
</feature>
<protein>
    <submittedName>
        <fullName evidence="4">Probable potassium channel protein related protein</fullName>
    </submittedName>
</protein>
<dbReference type="DNASU" id="1456889"/>
<organism evidence="4 5">
    <name type="scientific">Thermoplasma acidophilum (strain ATCC 25905 / DSM 1728 / JCM 9062 / NBRC 15155 / AMRC-C165)</name>
    <dbReference type="NCBI Taxonomy" id="273075"/>
    <lineage>
        <taxon>Archaea</taxon>
        <taxon>Methanobacteriati</taxon>
        <taxon>Thermoplasmatota</taxon>
        <taxon>Thermoplasmata</taxon>
        <taxon>Thermoplasmatales</taxon>
        <taxon>Thermoplasmataceae</taxon>
        <taxon>Thermoplasma</taxon>
    </lineage>
</organism>
<keyword evidence="4" id="KW-0406">Ion transport</keyword>
<dbReference type="AlphaFoldDB" id="Q9HIA8"/>
<evidence type="ECO:0000313" key="5">
    <source>
        <dbReference type="Proteomes" id="UP000001024"/>
    </source>
</evidence>
<dbReference type="eggNOG" id="arCOG01958">
    <property type="taxonomic scope" value="Archaea"/>
</dbReference>
<dbReference type="Gene3D" id="1.10.287.70">
    <property type="match status" value="1"/>
</dbReference>
<gene>
    <name evidence="4" type="ordered locus">Ta1433</name>
</gene>
<dbReference type="InterPro" id="IPR050721">
    <property type="entry name" value="Trk_Ktr_HKT_K-transport"/>
</dbReference>
<dbReference type="Pfam" id="PF07885">
    <property type="entry name" value="Ion_trans_2"/>
    <property type="match status" value="1"/>
</dbReference>
<keyword evidence="2" id="KW-0812">Transmembrane</keyword>
<dbReference type="InterPro" id="IPR003148">
    <property type="entry name" value="RCK_N"/>
</dbReference>
<keyword evidence="4" id="KW-0813">Transport</keyword>
<evidence type="ECO:0000259" key="3">
    <source>
        <dbReference type="PROSITE" id="PS51201"/>
    </source>
</evidence>
<dbReference type="KEGG" id="tac:Ta1433"/>
<keyword evidence="4" id="KW-0407">Ion channel</keyword>
<dbReference type="PaxDb" id="273075-Ta1433"/>
<keyword evidence="2" id="KW-0472">Membrane</keyword>
<name>Q9HIA8_THEAC</name>
<feature type="transmembrane region" description="Helical" evidence="2">
    <location>
        <begin position="102"/>
        <end position="122"/>
    </location>
</feature>
<dbReference type="Gene3D" id="3.40.50.720">
    <property type="entry name" value="NAD(P)-binding Rossmann-like Domain"/>
    <property type="match status" value="1"/>
</dbReference>